<feature type="compositionally biased region" description="Low complexity" evidence="1">
    <location>
        <begin position="44"/>
        <end position="55"/>
    </location>
</feature>
<feature type="region of interest" description="Disordered" evidence="1">
    <location>
        <begin position="10"/>
        <end position="55"/>
    </location>
</feature>
<protein>
    <submittedName>
        <fullName evidence="2">Uncharacterized protein</fullName>
    </submittedName>
</protein>
<name>A0A3R8QJ79_9PSEU</name>
<evidence type="ECO:0000256" key="1">
    <source>
        <dbReference type="SAM" id="MobiDB-lite"/>
    </source>
</evidence>
<dbReference type="Proteomes" id="UP000274515">
    <property type="component" value="Unassembled WGS sequence"/>
</dbReference>
<dbReference type="EMBL" id="RSAA01000026">
    <property type="protein sequence ID" value="RRO13708.1"/>
    <property type="molecule type" value="Genomic_DNA"/>
</dbReference>
<sequence>MYVAWSECVSRFGSRPEPAPAAAAPAAAAPPAAAPPAAAPPEAAPAGRAPPRSSPGVCGRFCVGASPGGGAGRPGGC</sequence>
<dbReference type="AlphaFoldDB" id="A0A3R8QJ79"/>
<gene>
    <name evidence="2" type="ORF">EIL87_22235</name>
</gene>
<keyword evidence="3" id="KW-1185">Reference proteome</keyword>
<organism evidence="2 3">
    <name type="scientific">Saccharopolyspora rhizosphaerae</name>
    <dbReference type="NCBI Taxonomy" id="2492662"/>
    <lineage>
        <taxon>Bacteria</taxon>
        <taxon>Bacillati</taxon>
        <taxon>Actinomycetota</taxon>
        <taxon>Actinomycetes</taxon>
        <taxon>Pseudonocardiales</taxon>
        <taxon>Pseudonocardiaceae</taxon>
        <taxon>Saccharopolyspora</taxon>
    </lineage>
</organism>
<evidence type="ECO:0000313" key="3">
    <source>
        <dbReference type="Proteomes" id="UP000274515"/>
    </source>
</evidence>
<feature type="compositionally biased region" description="Pro residues" evidence="1">
    <location>
        <begin position="32"/>
        <end position="43"/>
    </location>
</feature>
<reference evidence="2 3" key="1">
    <citation type="submission" date="2018-11" db="EMBL/GenBank/DDBJ databases">
        <title>Saccharopolyspora rhizosphaerae sp. nov., an actinomycete isolated from rhizosphere soil in Thailand.</title>
        <authorList>
            <person name="Intra B."/>
            <person name="Euanorasetr J."/>
            <person name="Take A."/>
            <person name="Inahashi Y."/>
            <person name="Mori M."/>
            <person name="Panbangred W."/>
            <person name="Matsumoto A."/>
        </authorList>
    </citation>
    <scope>NUCLEOTIDE SEQUENCE [LARGE SCALE GENOMIC DNA]</scope>
    <source>
        <strain evidence="2 3">H219</strain>
    </source>
</reference>
<proteinExistence type="predicted"/>
<comment type="caution">
    <text evidence="2">The sequence shown here is derived from an EMBL/GenBank/DDBJ whole genome shotgun (WGS) entry which is preliminary data.</text>
</comment>
<feature type="compositionally biased region" description="Low complexity" evidence="1">
    <location>
        <begin position="20"/>
        <end position="31"/>
    </location>
</feature>
<evidence type="ECO:0000313" key="2">
    <source>
        <dbReference type="EMBL" id="RRO13708.1"/>
    </source>
</evidence>
<accession>A0A3R8QJ79</accession>